<feature type="transmembrane region" description="Helical" evidence="7">
    <location>
        <begin position="199"/>
        <end position="221"/>
    </location>
</feature>
<dbReference type="InterPro" id="IPR004841">
    <property type="entry name" value="AA-permease/SLC12A_dom"/>
</dbReference>
<dbReference type="FunFam" id="1.20.1740.10:FF:000013">
    <property type="entry name" value="Solute carrier family 12 member"/>
    <property type="match status" value="1"/>
</dbReference>
<evidence type="ECO:0000256" key="1">
    <source>
        <dbReference type="ARBA" id="ARBA00004141"/>
    </source>
</evidence>
<evidence type="ECO:0000256" key="7">
    <source>
        <dbReference type="SAM" id="Phobius"/>
    </source>
</evidence>
<keyword evidence="6 7" id="KW-0472">Membrane</keyword>
<dbReference type="InParanoid" id="A0A540VDZ3"/>
<proteinExistence type="inferred from homology"/>
<evidence type="ECO:0000313" key="10">
    <source>
        <dbReference type="EMBL" id="TQE94988.1"/>
    </source>
</evidence>
<feature type="transmembrane region" description="Helical" evidence="7">
    <location>
        <begin position="138"/>
        <end position="154"/>
    </location>
</feature>
<comment type="subcellular location">
    <subcellularLocation>
        <location evidence="1">Membrane</location>
        <topology evidence="1">Multi-pass membrane protein</topology>
    </subcellularLocation>
</comment>
<dbReference type="Pfam" id="PF03522">
    <property type="entry name" value="SLC12"/>
    <property type="match status" value="2"/>
</dbReference>
<keyword evidence="3" id="KW-0813">Transport</keyword>
<evidence type="ECO:0000259" key="8">
    <source>
        <dbReference type="Pfam" id="PF00324"/>
    </source>
</evidence>
<dbReference type="AlphaFoldDB" id="A0A540VDZ3"/>
<dbReference type="InterPro" id="IPR018491">
    <property type="entry name" value="SLC12_C"/>
</dbReference>
<evidence type="ECO:0000256" key="5">
    <source>
        <dbReference type="ARBA" id="ARBA00022989"/>
    </source>
</evidence>
<evidence type="ECO:0000313" key="11">
    <source>
        <dbReference type="Proteomes" id="UP000317371"/>
    </source>
</evidence>
<protein>
    <submittedName>
        <fullName evidence="10">Amino acid permease</fullName>
    </submittedName>
</protein>
<evidence type="ECO:0000256" key="6">
    <source>
        <dbReference type="ARBA" id="ARBA00023136"/>
    </source>
</evidence>
<dbReference type="EMBL" id="VIGC01000018">
    <property type="protein sequence ID" value="TQE94988.1"/>
    <property type="molecule type" value="Genomic_DNA"/>
</dbReference>
<feature type="transmembrane region" description="Helical" evidence="7">
    <location>
        <begin position="274"/>
        <end position="301"/>
    </location>
</feature>
<feature type="transmembrane region" description="Helical" evidence="7">
    <location>
        <begin position="233"/>
        <end position="254"/>
    </location>
</feature>
<name>A0A540VDZ3_9CHLR</name>
<sequence length="737" mass="80138">MTADASPVQLPTRTGKGRFGTFAGVFTPNVLTILGLILFLRTGWVVGQAGLIQALIIVLLANSITLLTGLSLSAIATSMQVRTGGNYYLISRSLGLEIGGAIGIPLYLSQAISVAFYIIGFTESLQAIPFFADYDPRLISTVLVLLFGFIAYIGADFALKIQFVVLAALTGALISFFAGGWDSISPPALGPNYQPGVNFWVAFAVFFPAVTGITVGASMSGDLRDPGKSIPQGTLASILVTAIIYVAVVIWLAVHGTPDELLHDTLIMQRIARWPALIFLGVWAATLSSALGSVMAAPRVLQALALDRVVPAWMGAQLGSPTEPRMAVILTTAIAVAVVWSGDLDFVAPVISMFFLNTYGMTNLAAGIEKLVGNPSYRPRFNIHWAASLLGALGCYGAMFLIHAPATLIAIVISYGIFFLLEQRSLTRTWGDLRSGFWFTLARYALLHLENVPWHVKNWRPNILVFTGQPHNRENLVRMAEWLTSGRGIVTFTQLLVGDVHKLSQANLREAAQKHIREYIQSRRMTAFAEADIVQDFLSGALAVAQAHGVGGLEPNTVLLGWSRTAEGRMAQMKLLRDLASLGKSVLFLHCRDGHDFGRRAVIDVWWRGRGGNADLMLLFAHLITQHRAWANARIRLLRVIDGEEGRTQTQLHMTQILEEVRVVAEPVVIVRTCPSQPIAEILAEQSRETDLTFLGLQLPEPPQDSAYSETLDSLVQQVGSIVLVRSANAEDVLDVG</sequence>
<keyword evidence="11" id="KW-1185">Reference proteome</keyword>
<feature type="transmembrane region" description="Helical" evidence="7">
    <location>
        <begin position="161"/>
        <end position="179"/>
    </location>
</feature>
<dbReference type="PANTHER" id="PTHR11827">
    <property type="entry name" value="SOLUTE CARRIER FAMILY 12, CATION COTRANSPORTERS"/>
    <property type="match status" value="1"/>
</dbReference>
<dbReference type="GO" id="GO:0015377">
    <property type="term" value="F:chloride:monoatomic cation symporter activity"/>
    <property type="evidence" value="ECO:0007669"/>
    <property type="project" value="InterPro"/>
</dbReference>
<dbReference type="Gene3D" id="1.20.1740.10">
    <property type="entry name" value="Amino acid/polyamine transporter I"/>
    <property type="match status" value="1"/>
</dbReference>
<dbReference type="OrthoDB" id="3181223at2"/>
<accession>A0A540VDZ3</accession>
<dbReference type="RefSeq" id="WP_141610840.1">
    <property type="nucleotide sequence ID" value="NZ_VIGC02000018.1"/>
</dbReference>
<organism evidence="10 11">
    <name type="scientific">Litorilinea aerophila</name>
    <dbReference type="NCBI Taxonomy" id="1204385"/>
    <lineage>
        <taxon>Bacteria</taxon>
        <taxon>Bacillati</taxon>
        <taxon>Chloroflexota</taxon>
        <taxon>Caldilineae</taxon>
        <taxon>Caldilineales</taxon>
        <taxon>Caldilineaceae</taxon>
        <taxon>Litorilinea</taxon>
    </lineage>
</organism>
<feature type="transmembrane region" description="Helical" evidence="7">
    <location>
        <begin position="19"/>
        <end position="40"/>
    </location>
</feature>
<feature type="domain" description="SLC12A transporter C-terminal" evidence="9">
    <location>
        <begin position="600"/>
        <end position="681"/>
    </location>
</feature>
<feature type="transmembrane region" description="Helical" evidence="7">
    <location>
        <begin position="52"/>
        <end position="77"/>
    </location>
</feature>
<dbReference type="Pfam" id="PF00324">
    <property type="entry name" value="AA_permease"/>
    <property type="match status" value="1"/>
</dbReference>
<gene>
    <name evidence="10" type="ORF">FKZ61_14370</name>
</gene>
<comment type="caution">
    <text evidence="10">The sequence shown here is derived from an EMBL/GenBank/DDBJ whole genome shotgun (WGS) entry which is preliminary data.</text>
</comment>
<evidence type="ECO:0000259" key="9">
    <source>
        <dbReference type="Pfam" id="PF03522"/>
    </source>
</evidence>
<keyword evidence="4 7" id="KW-0812">Transmembrane</keyword>
<dbReference type="GO" id="GO:0016020">
    <property type="term" value="C:membrane"/>
    <property type="evidence" value="ECO:0007669"/>
    <property type="project" value="UniProtKB-SubCell"/>
</dbReference>
<feature type="domain" description="SLC12A transporter C-terminal" evidence="9">
    <location>
        <begin position="473"/>
        <end position="564"/>
    </location>
</feature>
<dbReference type="PANTHER" id="PTHR11827:SF72">
    <property type="entry name" value="GH08340P"/>
    <property type="match status" value="1"/>
</dbReference>
<feature type="transmembrane region" description="Helical" evidence="7">
    <location>
        <begin position="389"/>
        <end position="418"/>
    </location>
</feature>
<dbReference type="Proteomes" id="UP000317371">
    <property type="component" value="Unassembled WGS sequence"/>
</dbReference>
<evidence type="ECO:0000256" key="3">
    <source>
        <dbReference type="ARBA" id="ARBA00022448"/>
    </source>
</evidence>
<evidence type="ECO:0000256" key="2">
    <source>
        <dbReference type="ARBA" id="ARBA00010593"/>
    </source>
</evidence>
<reference evidence="10 11" key="1">
    <citation type="submission" date="2019-06" db="EMBL/GenBank/DDBJ databases">
        <title>Genome sequence of Litorilinea aerophila BAA-2444.</title>
        <authorList>
            <person name="Maclea K.S."/>
            <person name="Maurais E.G."/>
            <person name="Iannazzi L.C."/>
        </authorList>
    </citation>
    <scope>NUCLEOTIDE SEQUENCE [LARGE SCALE GENOMIC DNA]</scope>
    <source>
        <strain evidence="10 11">ATCC BAA-2444</strain>
    </source>
</reference>
<feature type="transmembrane region" description="Helical" evidence="7">
    <location>
        <begin position="98"/>
        <end position="118"/>
    </location>
</feature>
<feature type="domain" description="Amino acid permease/ SLC12A" evidence="8">
    <location>
        <begin position="25"/>
        <end position="464"/>
    </location>
</feature>
<keyword evidence="5 7" id="KW-1133">Transmembrane helix</keyword>
<evidence type="ECO:0000256" key="4">
    <source>
        <dbReference type="ARBA" id="ARBA00022692"/>
    </source>
</evidence>
<comment type="similarity">
    <text evidence="2">Belongs to the SLC12A transporter family.</text>
</comment>
<dbReference type="InterPro" id="IPR004842">
    <property type="entry name" value="SLC12A_fam"/>
</dbReference>